<comment type="similarity">
    <text evidence="1">Belongs to the Rv0495c family.</text>
</comment>
<accession>A0A4R5VJM3</accession>
<sequence length="291" mass="33969">MRINKKAKNYSFITFPMSRILKNNANSYIERNFNKTIFEYKGNLFDIKSLNRLVNLDCLNCYYAHTRLCCEGSPYPPIKEDIKEIEHIVDKIFRDTQSHEDYKQTKKHINNIGLINQEGSFTSNCNKCIFFIRHDSAGNHVCAIHSFALKNNIDYTTLKPKGCMMYPIDMVDLTDGKRFIFGADEETVIDIIESEDGSINMATDNKGFSRWNSHDLQFICLNRKERKLILDTKRTQSIFGKSSLPDSMFKLKDYIPAYMQEKNLLISLFGMDSYKFIEKKSNEIFKVKQND</sequence>
<evidence type="ECO:0000256" key="1">
    <source>
        <dbReference type="ARBA" id="ARBA00093770"/>
    </source>
</evidence>
<proteinExistence type="inferred from homology"/>
<comment type="caution">
    <text evidence="2">The sequence shown here is derived from an EMBL/GenBank/DDBJ whole genome shotgun (WGS) entry which is preliminary data.</text>
</comment>
<organism evidence="2 3">
    <name type="scientific">Bacillus salipaludis</name>
    <dbReference type="NCBI Taxonomy" id="2547811"/>
    <lineage>
        <taxon>Bacteria</taxon>
        <taxon>Bacillati</taxon>
        <taxon>Bacillota</taxon>
        <taxon>Bacilli</taxon>
        <taxon>Bacillales</taxon>
        <taxon>Bacillaceae</taxon>
        <taxon>Bacillus</taxon>
    </lineage>
</organism>
<dbReference type="EMBL" id="SMYO01000038">
    <property type="protein sequence ID" value="TDK54748.1"/>
    <property type="molecule type" value="Genomic_DNA"/>
</dbReference>
<gene>
    <name evidence="2" type="ORF">E2K98_28815</name>
</gene>
<dbReference type="AlphaFoldDB" id="A0A4R5VJM3"/>
<dbReference type="Pfam" id="PF11307">
    <property type="entry name" value="DUF3109"/>
    <property type="match status" value="1"/>
</dbReference>
<name>A0A4R5VJM3_9BACI</name>
<dbReference type="Proteomes" id="UP000295132">
    <property type="component" value="Unassembled WGS sequence"/>
</dbReference>
<dbReference type="InterPro" id="IPR021458">
    <property type="entry name" value="Rv0495c"/>
</dbReference>
<evidence type="ECO:0000313" key="3">
    <source>
        <dbReference type="Proteomes" id="UP000295132"/>
    </source>
</evidence>
<dbReference type="RefSeq" id="WP_133340265.1">
    <property type="nucleotide sequence ID" value="NZ_SMYO01000038.1"/>
</dbReference>
<protein>
    <submittedName>
        <fullName evidence="2">DUF3109 family protein</fullName>
    </submittedName>
</protein>
<reference evidence="2 3" key="1">
    <citation type="submission" date="2019-03" db="EMBL/GenBank/DDBJ databases">
        <title>Bacillus niacini sp. nov. a Nicotinate-Metabolizing Mesophile Isolated from Soil.</title>
        <authorList>
            <person name="Zhang G."/>
        </authorList>
    </citation>
    <scope>NUCLEOTIDE SEQUENCE [LARGE SCALE GENOMIC DNA]</scope>
    <source>
        <strain evidence="2 3">WN066</strain>
    </source>
</reference>
<evidence type="ECO:0000313" key="2">
    <source>
        <dbReference type="EMBL" id="TDK54748.1"/>
    </source>
</evidence>